<organism evidence="2 3">
    <name type="scientific">Bacterioplanoides pacificum</name>
    <dbReference type="NCBI Taxonomy" id="1171596"/>
    <lineage>
        <taxon>Bacteria</taxon>
        <taxon>Pseudomonadati</taxon>
        <taxon>Pseudomonadota</taxon>
        <taxon>Gammaproteobacteria</taxon>
        <taxon>Oceanospirillales</taxon>
        <taxon>Oceanospirillaceae</taxon>
        <taxon>Bacterioplanoides</taxon>
    </lineage>
</organism>
<evidence type="ECO:0000313" key="3">
    <source>
        <dbReference type="Proteomes" id="UP001595722"/>
    </source>
</evidence>
<accession>A0ABV7VSK8</accession>
<keyword evidence="1" id="KW-1133">Transmembrane helix</keyword>
<dbReference type="Pfam" id="PF16357">
    <property type="entry name" value="PepSY_TM_like_2"/>
    <property type="match status" value="1"/>
</dbReference>
<feature type="transmembrane region" description="Helical" evidence="1">
    <location>
        <begin position="15"/>
        <end position="37"/>
    </location>
</feature>
<keyword evidence="1" id="KW-0472">Membrane</keyword>
<gene>
    <name evidence="2" type="ORF">ACFOMG_06435</name>
</gene>
<sequence>MAVKFPAFLGTVRQWHWISSAVCLVGMLLFAVTGITLNHAGDIEASPVVTTQELTLTPGLTALLARRDHGALPGALRQWLLQHDIRVPERAAEWDDDEIYLALPQPGGDAWLSIERDSGELIYEHTSRGVISYLNDLHKGRNTSVAWSWFIDIFSLLCVIFSLSGLWLLARYAQQRPGSWPLVVLGALIPLLIIILTFH</sequence>
<feature type="transmembrane region" description="Helical" evidence="1">
    <location>
        <begin position="179"/>
        <end position="198"/>
    </location>
</feature>
<proteinExistence type="predicted"/>
<dbReference type="Proteomes" id="UP001595722">
    <property type="component" value="Unassembled WGS sequence"/>
</dbReference>
<dbReference type="PANTHER" id="PTHR40115">
    <property type="entry name" value="INNER MEMBRANE PROTEIN WITH PEPSY TM HELIX"/>
    <property type="match status" value="1"/>
</dbReference>
<comment type="caution">
    <text evidence="2">The sequence shown here is derived from an EMBL/GenBank/DDBJ whole genome shotgun (WGS) entry which is preliminary data.</text>
</comment>
<keyword evidence="1" id="KW-0812">Transmembrane</keyword>
<protein>
    <submittedName>
        <fullName evidence="2">PepSY-associated TM helix domain-containing protein</fullName>
    </submittedName>
</protein>
<dbReference type="EMBL" id="JBHRYB010000005">
    <property type="protein sequence ID" value="MFC3679746.1"/>
    <property type="molecule type" value="Genomic_DNA"/>
</dbReference>
<dbReference type="PANTHER" id="PTHR40115:SF1">
    <property type="entry name" value="INNER MEMBRANE PROTEIN WITH PEPSY TM HELIX"/>
    <property type="match status" value="1"/>
</dbReference>
<dbReference type="InterPro" id="IPR032307">
    <property type="entry name" value="PepSY_TM-like_2"/>
</dbReference>
<reference evidence="3" key="1">
    <citation type="journal article" date="2019" name="Int. J. Syst. Evol. Microbiol.">
        <title>The Global Catalogue of Microorganisms (GCM) 10K type strain sequencing project: providing services to taxonomists for standard genome sequencing and annotation.</title>
        <authorList>
            <consortium name="The Broad Institute Genomics Platform"/>
            <consortium name="The Broad Institute Genome Sequencing Center for Infectious Disease"/>
            <person name="Wu L."/>
            <person name="Ma J."/>
        </authorList>
    </citation>
    <scope>NUCLEOTIDE SEQUENCE [LARGE SCALE GENOMIC DNA]</scope>
    <source>
        <strain evidence="3">KCTC 42424</strain>
    </source>
</reference>
<dbReference type="RefSeq" id="WP_376865516.1">
    <property type="nucleotide sequence ID" value="NZ_JBHRYB010000005.1"/>
</dbReference>
<keyword evidence="3" id="KW-1185">Reference proteome</keyword>
<name>A0ABV7VSK8_9GAMM</name>
<evidence type="ECO:0000313" key="2">
    <source>
        <dbReference type="EMBL" id="MFC3679746.1"/>
    </source>
</evidence>
<evidence type="ECO:0000256" key="1">
    <source>
        <dbReference type="SAM" id="Phobius"/>
    </source>
</evidence>
<feature type="transmembrane region" description="Helical" evidence="1">
    <location>
        <begin position="149"/>
        <end position="173"/>
    </location>
</feature>